<feature type="region of interest" description="Disordered" evidence="1">
    <location>
        <begin position="1"/>
        <end position="62"/>
    </location>
</feature>
<keyword evidence="4" id="KW-1185">Reference proteome</keyword>
<dbReference type="InterPro" id="IPR002575">
    <property type="entry name" value="Aminoglycoside_PTrfase"/>
</dbReference>
<feature type="region of interest" description="Disordered" evidence="1">
    <location>
        <begin position="95"/>
        <end position="124"/>
    </location>
</feature>
<dbReference type="Pfam" id="PF01636">
    <property type="entry name" value="APH"/>
    <property type="match status" value="1"/>
</dbReference>
<dbReference type="Gene3D" id="3.90.1200.10">
    <property type="match status" value="1"/>
</dbReference>
<gene>
    <name evidence="3" type="ORF">GCM10010521_24840</name>
</gene>
<reference evidence="4" key="1">
    <citation type="journal article" date="2019" name="Int. J. Syst. Evol. Microbiol.">
        <title>The Global Catalogue of Microorganisms (GCM) 10K type strain sequencing project: providing services to taxonomists for standard genome sequencing and annotation.</title>
        <authorList>
            <consortium name="The Broad Institute Genomics Platform"/>
            <consortium name="The Broad Institute Genome Sequencing Center for Infectious Disease"/>
            <person name="Wu L."/>
            <person name="Ma J."/>
        </authorList>
    </citation>
    <scope>NUCLEOTIDE SEQUENCE [LARGE SCALE GENOMIC DNA]</scope>
    <source>
        <strain evidence="4">JCM 11574</strain>
    </source>
</reference>
<dbReference type="Proteomes" id="UP001500893">
    <property type="component" value="Unassembled WGS sequence"/>
</dbReference>
<evidence type="ECO:0000256" key="1">
    <source>
        <dbReference type="SAM" id="MobiDB-lite"/>
    </source>
</evidence>
<feature type="domain" description="Aminoglycoside phosphotransferase" evidence="2">
    <location>
        <begin position="51"/>
        <end position="114"/>
    </location>
</feature>
<feature type="compositionally biased region" description="Basic and acidic residues" evidence="1">
    <location>
        <begin position="112"/>
        <end position="124"/>
    </location>
</feature>
<sequence>MISDQRESGSRVTPERLWSSASASSFRGRRLAAARPHLAAGDEGSVREPLDRAATLPPPEWMETHGDFQLRNLPRTDDGSAAVIDFERSEPGPAVRDLVRARRRVGRAHTTRLPDRSRRGEETQ</sequence>
<dbReference type="SUPFAM" id="SSF56112">
    <property type="entry name" value="Protein kinase-like (PK-like)"/>
    <property type="match status" value="1"/>
</dbReference>
<protein>
    <recommendedName>
        <fullName evidence="2">Aminoglycoside phosphotransferase domain-containing protein</fullName>
    </recommendedName>
</protein>
<evidence type="ECO:0000313" key="3">
    <source>
        <dbReference type="EMBL" id="GAA3137708.1"/>
    </source>
</evidence>
<organism evidence="3 4">
    <name type="scientific">Streptomyces rameus</name>
    <dbReference type="NCBI Taxonomy" id="68261"/>
    <lineage>
        <taxon>Bacteria</taxon>
        <taxon>Bacillati</taxon>
        <taxon>Actinomycetota</taxon>
        <taxon>Actinomycetes</taxon>
        <taxon>Kitasatosporales</taxon>
        <taxon>Streptomycetaceae</taxon>
        <taxon>Streptomyces</taxon>
    </lineage>
</organism>
<proteinExistence type="predicted"/>
<comment type="caution">
    <text evidence="3">The sequence shown here is derived from an EMBL/GenBank/DDBJ whole genome shotgun (WGS) entry which is preliminary data.</text>
</comment>
<name>A0ABP6N627_9ACTN</name>
<evidence type="ECO:0000259" key="2">
    <source>
        <dbReference type="Pfam" id="PF01636"/>
    </source>
</evidence>
<accession>A0ABP6N627</accession>
<evidence type="ECO:0000313" key="4">
    <source>
        <dbReference type="Proteomes" id="UP001500893"/>
    </source>
</evidence>
<feature type="compositionally biased region" description="Low complexity" evidence="1">
    <location>
        <begin position="16"/>
        <end position="26"/>
    </location>
</feature>
<dbReference type="EMBL" id="BAAAVM010000030">
    <property type="protein sequence ID" value="GAA3137708.1"/>
    <property type="molecule type" value="Genomic_DNA"/>
</dbReference>
<dbReference type="InterPro" id="IPR011009">
    <property type="entry name" value="Kinase-like_dom_sf"/>
</dbReference>
<feature type="compositionally biased region" description="Basic residues" evidence="1">
    <location>
        <begin position="101"/>
        <end position="110"/>
    </location>
</feature>